<feature type="non-terminal residue" evidence="1">
    <location>
        <position position="23"/>
    </location>
</feature>
<dbReference type="AlphaFoldDB" id="A0A5J4PRG8"/>
<protein>
    <submittedName>
        <fullName evidence="1">Uncharacterized protein</fullName>
    </submittedName>
</protein>
<name>A0A5J4PRG8_9ZZZZ</name>
<organism evidence="1">
    <name type="scientific">termite gut metagenome</name>
    <dbReference type="NCBI Taxonomy" id="433724"/>
    <lineage>
        <taxon>unclassified sequences</taxon>
        <taxon>metagenomes</taxon>
        <taxon>organismal metagenomes</taxon>
    </lineage>
</organism>
<accession>A0A5J4PRG8</accession>
<comment type="caution">
    <text evidence="1">The sequence shown here is derived from an EMBL/GenBank/DDBJ whole genome shotgun (WGS) entry which is preliminary data.</text>
</comment>
<evidence type="ECO:0000313" key="1">
    <source>
        <dbReference type="EMBL" id="KAA6312115.1"/>
    </source>
</evidence>
<gene>
    <name evidence="1" type="ORF">EZS27_036897</name>
</gene>
<proteinExistence type="predicted"/>
<reference evidence="1" key="1">
    <citation type="submission" date="2019-03" db="EMBL/GenBank/DDBJ databases">
        <title>Single cell metagenomics reveals metabolic interactions within the superorganism composed of flagellate Streblomastix strix and complex community of Bacteroidetes bacteria on its surface.</title>
        <authorList>
            <person name="Treitli S.C."/>
            <person name="Kolisko M."/>
            <person name="Husnik F."/>
            <person name="Keeling P."/>
            <person name="Hampl V."/>
        </authorList>
    </citation>
    <scope>NUCLEOTIDE SEQUENCE</scope>
    <source>
        <strain evidence="1">STM</strain>
    </source>
</reference>
<sequence>MELIKPKDFSFHKNIDETLLKSE</sequence>
<dbReference type="EMBL" id="SNRY01006654">
    <property type="protein sequence ID" value="KAA6312115.1"/>
    <property type="molecule type" value="Genomic_DNA"/>
</dbReference>